<evidence type="ECO:0000313" key="15">
    <source>
        <dbReference type="Proteomes" id="UP000296049"/>
    </source>
</evidence>
<feature type="domain" description="PLD phosphodiesterase" evidence="13">
    <location>
        <begin position="1"/>
        <end position="24"/>
    </location>
</feature>
<keyword evidence="2" id="KW-0442">Lipid degradation</keyword>
<evidence type="ECO:0000256" key="3">
    <source>
        <dbReference type="ARBA" id="ARBA00023098"/>
    </source>
</evidence>
<evidence type="ECO:0000256" key="8">
    <source>
        <dbReference type="ARBA" id="ARBA00042226"/>
    </source>
</evidence>
<reference evidence="15" key="1">
    <citation type="journal article" date="2013" name="Nat. Genet.">
        <title>The duck genome and transcriptome provide insight into an avian influenza virus reservoir species.</title>
        <authorList>
            <person name="Huang Y."/>
            <person name="Li Y."/>
            <person name="Burt D.W."/>
            <person name="Chen H."/>
            <person name="Zhang Y."/>
            <person name="Qian W."/>
            <person name="Kim H."/>
            <person name="Gan S."/>
            <person name="Zhao Y."/>
            <person name="Li J."/>
            <person name="Yi K."/>
            <person name="Feng H."/>
            <person name="Zhu P."/>
            <person name="Li B."/>
            <person name="Liu Q."/>
            <person name="Fairley S."/>
            <person name="Magor K.E."/>
            <person name="Du Z."/>
            <person name="Hu X."/>
            <person name="Goodman L."/>
            <person name="Tafer H."/>
            <person name="Vignal A."/>
            <person name="Lee T."/>
            <person name="Kim K.W."/>
            <person name="Sheng Z."/>
            <person name="An Y."/>
            <person name="Searle S."/>
            <person name="Herrero J."/>
            <person name="Groenen M.A."/>
            <person name="Crooijmans R.P."/>
            <person name="Faraut T."/>
            <person name="Cai Q."/>
            <person name="Webster R.G."/>
            <person name="Aldridge J.R."/>
            <person name="Warren W.C."/>
            <person name="Bartschat S."/>
            <person name="Kehr S."/>
            <person name="Marz M."/>
            <person name="Stadler P.F."/>
            <person name="Smith J."/>
            <person name="Kraus R.H."/>
            <person name="Zhao Y."/>
            <person name="Ren L."/>
            <person name="Fei J."/>
            <person name="Morisson M."/>
            <person name="Kaiser P."/>
            <person name="Griffin D.K."/>
            <person name="Rao M."/>
            <person name="Pitel F."/>
            <person name="Wang J."/>
            <person name="Li N."/>
        </authorList>
    </citation>
    <scope>NUCLEOTIDE SEQUENCE [LARGE SCALE GENOMIC DNA]</scope>
</reference>
<sequence length="285" mass="31519">MHHKFAIVDRKMVITGSLNWTTEAIQNNRENILIMEDAEYVQPFLEEFERIWEFYDPLNATGPSCAMLAGVTQLMVSCSVRRAATGLSPRSLKLQTGSVLCPGAAGRWHTHGVGATVKYKLTECSEWKKEKFIAQEGCPHTPRHGVKEHHSSRASPYSPASALHWWHRWDPQRTHCQQRELSPHAQTSQLAGALCPQGPELAIKAQIRLLHPRVSEASHKRGRELRRRGGGGGGGAPVTVPGAVGKHRGRTTARTVVSNERQTVLVLCCLKPGVKSLTMCKPVSH</sequence>
<gene>
    <name evidence="14" type="ORF">Anapl_13588</name>
</gene>
<dbReference type="GO" id="GO:0005739">
    <property type="term" value="C:mitochondrion"/>
    <property type="evidence" value="ECO:0007669"/>
    <property type="project" value="TreeGrafter"/>
</dbReference>
<dbReference type="Gene3D" id="3.30.870.10">
    <property type="entry name" value="Endonuclease Chain A"/>
    <property type="match status" value="1"/>
</dbReference>
<evidence type="ECO:0000256" key="5">
    <source>
        <dbReference type="ARBA" id="ARBA00038012"/>
    </source>
</evidence>
<evidence type="ECO:0000256" key="7">
    <source>
        <dbReference type="ARBA" id="ARBA00041680"/>
    </source>
</evidence>
<feature type="region of interest" description="Disordered" evidence="12">
    <location>
        <begin position="215"/>
        <end position="249"/>
    </location>
</feature>
<dbReference type="PROSITE" id="PS50035">
    <property type="entry name" value="PLD"/>
    <property type="match status" value="1"/>
</dbReference>
<dbReference type="GO" id="GO:0016042">
    <property type="term" value="P:lipid catabolic process"/>
    <property type="evidence" value="ECO:0007669"/>
    <property type="project" value="UniProtKB-KW"/>
</dbReference>
<evidence type="ECO:0000256" key="1">
    <source>
        <dbReference type="ARBA" id="ARBA00022801"/>
    </source>
</evidence>
<dbReference type="EMBL" id="KB743091">
    <property type="protein sequence ID" value="EOB01443.1"/>
    <property type="molecule type" value="Genomic_DNA"/>
</dbReference>
<dbReference type="PANTHER" id="PTHR43856:SF1">
    <property type="entry name" value="MITOCHONDRIAL CARDIOLIPIN HYDROLASE"/>
    <property type="match status" value="1"/>
</dbReference>
<organism evidence="14 15">
    <name type="scientific">Anas platyrhynchos</name>
    <name type="common">Mallard</name>
    <name type="synonym">Anas boschas</name>
    <dbReference type="NCBI Taxonomy" id="8839"/>
    <lineage>
        <taxon>Eukaryota</taxon>
        <taxon>Metazoa</taxon>
        <taxon>Chordata</taxon>
        <taxon>Craniata</taxon>
        <taxon>Vertebrata</taxon>
        <taxon>Euteleostomi</taxon>
        <taxon>Archelosauria</taxon>
        <taxon>Archosauria</taxon>
        <taxon>Dinosauria</taxon>
        <taxon>Saurischia</taxon>
        <taxon>Theropoda</taxon>
        <taxon>Coelurosauria</taxon>
        <taxon>Aves</taxon>
        <taxon>Neognathae</taxon>
        <taxon>Galloanserae</taxon>
        <taxon>Anseriformes</taxon>
        <taxon>Anatidae</taxon>
        <taxon>Anatinae</taxon>
        <taxon>Anas</taxon>
    </lineage>
</organism>
<protein>
    <recommendedName>
        <fullName evidence="6">Mitochondrial cardiolipin hydrolase</fullName>
    </recommendedName>
    <alternativeName>
        <fullName evidence="8">Choline phosphatase 6</fullName>
    </alternativeName>
    <alternativeName>
        <fullName evidence="10">Mitochondrial phospholipase</fullName>
    </alternativeName>
    <alternativeName>
        <fullName evidence="9">Phosphatidylcholine-hydrolyzing phospholipase D6</fullName>
    </alternativeName>
    <alternativeName>
        <fullName evidence="7">Phospholipase D6</fullName>
    </alternativeName>
</protein>
<evidence type="ECO:0000256" key="6">
    <source>
        <dbReference type="ARBA" id="ARBA00040549"/>
    </source>
</evidence>
<evidence type="ECO:0000256" key="4">
    <source>
        <dbReference type="ARBA" id="ARBA00023254"/>
    </source>
</evidence>
<dbReference type="InterPro" id="IPR025202">
    <property type="entry name" value="PLD-like_dom"/>
</dbReference>
<keyword evidence="4" id="KW-0469">Meiosis</keyword>
<dbReference type="Pfam" id="PF13091">
    <property type="entry name" value="PLDc_2"/>
    <property type="match status" value="1"/>
</dbReference>
<dbReference type="PANTHER" id="PTHR43856">
    <property type="entry name" value="CARDIOLIPIN HYDROLASE"/>
    <property type="match status" value="1"/>
</dbReference>
<evidence type="ECO:0000313" key="14">
    <source>
        <dbReference type="EMBL" id="EOB01443.1"/>
    </source>
</evidence>
<name>R0LM24_ANAPL</name>
<accession>R0LM24</accession>
<feature type="compositionally biased region" description="Basic residues" evidence="12">
    <location>
        <begin position="220"/>
        <end position="229"/>
    </location>
</feature>
<evidence type="ECO:0000256" key="9">
    <source>
        <dbReference type="ARBA" id="ARBA00043135"/>
    </source>
</evidence>
<dbReference type="GO" id="GO:0016891">
    <property type="term" value="F:RNA endonuclease activity producing 5'-phosphomonoesters, hydrolytic mechanism"/>
    <property type="evidence" value="ECO:0007669"/>
    <property type="project" value="TreeGrafter"/>
</dbReference>
<dbReference type="GO" id="GO:0034587">
    <property type="term" value="P:piRNA processing"/>
    <property type="evidence" value="ECO:0007669"/>
    <property type="project" value="TreeGrafter"/>
</dbReference>
<dbReference type="InterPro" id="IPR051406">
    <property type="entry name" value="PLD_domain"/>
</dbReference>
<dbReference type="Proteomes" id="UP000296049">
    <property type="component" value="Unassembled WGS sequence"/>
</dbReference>
<keyword evidence="15" id="KW-1185">Reference proteome</keyword>
<keyword evidence="1" id="KW-0378">Hydrolase</keyword>
<dbReference type="SUPFAM" id="SSF56024">
    <property type="entry name" value="Phospholipase D/nuclease"/>
    <property type="match status" value="1"/>
</dbReference>
<evidence type="ECO:0000256" key="11">
    <source>
        <dbReference type="ARBA" id="ARBA00048101"/>
    </source>
</evidence>
<evidence type="ECO:0000256" key="10">
    <source>
        <dbReference type="ARBA" id="ARBA00043167"/>
    </source>
</evidence>
<comment type="similarity">
    <text evidence="5">Belongs to the phospholipase D family. MitoPLD/Zucchini subfamily.</text>
</comment>
<evidence type="ECO:0000259" key="13">
    <source>
        <dbReference type="PROSITE" id="PS50035"/>
    </source>
</evidence>
<dbReference type="InterPro" id="IPR001736">
    <property type="entry name" value="PLipase_D/transphosphatidylase"/>
</dbReference>
<proteinExistence type="inferred from homology"/>
<comment type="catalytic activity">
    <reaction evidence="11">
        <text>a cardiolipin + H2O = a 1,2-diacyl-sn-glycero-3-phospho-(1'-sn-glycerol) + a 1,2-diacyl-sn-glycero-3-phosphate + H(+)</text>
        <dbReference type="Rhea" id="RHEA:44884"/>
        <dbReference type="ChEBI" id="CHEBI:15377"/>
        <dbReference type="ChEBI" id="CHEBI:15378"/>
        <dbReference type="ChEBI" id="CHEBI:58608"/>
        <dbReference type="ChEBI" id="CHEBI:62237"/>
        <dbReference type="ChEBI" id="CHEBI:64716"/>
    </reaction>
    <physiologicalReaction direction="left-to-right" evidence="11">
        <dbReference type="Rhea" id="RHEA:44885"/>
    </physiologicalReaction>
</comment>
<dbReference type="AlphaFoldDB" id="R0LM24"/>
<keyword evidence="3" id="KW-0443">Lipid metabolism</keyword>
<evidence type="ECO:0000256" key="2">
    <source>
        <dbReference type="ARBA" id="ARBA00022963"/>
    </source>
</evidence>
<dbReference type="GO" id="GO:0051321">
    <property type="term" value="P:meiotic cell cycle"/>
    <property type="evidence" value="ECO:0007669"/>
    <property type="project" value="UniProtKB-KW"/>
</dbReference>
<evidence type="ECO:0000256" key="12">
    <source>
        <dbReference type="SAM" id="MobiDB-lite"/>
    </source>
</evidence>